<sequence>LLMDVQPDVISAVLTTQLMVNCSITNNHVAELDVIKYLTLLSYSESIKSFEDLLTLEANTFNLQKIRQFKHSQIKSGNLFITLTLQDATQFDAKVYRCNVTGDAYNATTISFVSKKEVKYETLSTTLLEQVRRSKKDIDRDQSPCKKEELTVHQKQRNTEDKDKTYSVKRISPKSCHDVNSTYDRVVVTLDCGLKVMCDTKADGGGWIVIQRRVNGKIHFLRGWSDYRNGFGDYKIGEFYLGNENIFMLTSCGQYVLRIDLKYNNQSYYAQYTDFQISSESENYKLNIKAIQGMQVIVYRVIKAHLFSLLIESTTVVPITGLQRT</sequence>
<evidence type="ECO:0000256" key="1">
    <source>
        <dbReference type="SAM" id="MobiDB-lite"/>
    </source>
</evidence>
<dbReference type="Proteomes" id="UP001233172">
    <property type="component" value="Unassembled WGS sequence"/>
</dbReference>
<evidence type="ECO:0000313" key="4">
    <source>
        <dbReference type="Proteomes" id="UP001233172"/>
    </source>
</evidence>
<comment type="caution">
    <text evidence="3">The sequence shown here is derived from an EMBL/GenBank/DDBJ whole genome shotgun (WGS) entry which is preliminary data.</text>
</comment>
<dbReference type="Pfam" id="PF00147">
    <property type="entry name" value="Fibrinogen_C"/>
    <property type="match status" value="1"/>
</dbReference>
<feature type="non-terminal residue" evidence="3">
    <location>
        <position position="1"/>
    </location>
</feature>
<feature type="domain" description="Fibrinogen C-terminal" evidence="2">
    <location>
        <begin position="167"/>
        <end position="293"/>
    </location>
</feature>
<dbReference type="SUPFAM" id="SSF56496">
    <property type="entry name" value="Fibrinogen C-terminal domain-like"/>
    <property type="match status" value="1"/>
</dbReference>
<dbReference type="InterPro" id="IPR002181">
    <property type="entry name" value="Fibrinogen_a/b/g_C_dom"/>
</dbReference>
<dbReference type="PROSITE" id="PS51406">
    <property type="entry name" value="FIBRINOGEN_C_2"/>
    <property type="match status" value="1"/>
</dbReference>
<organism evidence="3 4">
    <name type="scientific">Biomphalaria pfeifferi</name>
    <name type="common">Bloodfluke planorb</name>
    <name type="synonym">Freshwater snail</name>
    <dbReference type="NCBI Taxonomy" id="112525"/>
    <lineage>
        <taxon>Eukaryota</taxon>
        <taxon>Metazoa</taxon>
        <taxon>Spiralia</taxon>
        <taxon>Lophotrochozoa</taxon>
        <taxon>Mollusca</taxon>
        <taxon>Gastropoda</taxon>
        <taxon>Heterobranchia</taxon>
        <taxon>Euthyneura</taxon>
        <taxon>Panpulmonata</taxon>
        <taxon>Hygrophila</taxon>
        <taxon>Lymnaeoidea</taxon>
        <taxon>Planorbidae</taxon>
        <taxon>Biomphalaria</taxon>
    </lineage>
</organism>
<dbReference type="InterPro" id="IPR050373">
    <property type="entry name" value="Fibrinogen_C-term_domain"/>
</dbReference>
<gene>
    <name evidence="3" type="ORF">Bpfe_008874</name>
</gene>
<feature type="region of interest" description="Disordered" evidence="1">
    <location>
        <begin position="138"/>
        <end position="164"/>
    </location>
</feature>
<dbReference type="Gene3D" id="3.90.215.10">
    <property type="entry name" value="Gamma Fibrinogen, chain A, domain 1"/>
    <property type="match status" value="1"/>
</dbReference>
<keyword evidence="4" id="KW-1185">Reference proteome</keyword>
<evidence type="ECO:0000259" key="2">
    <source>
        <dbReference type="PROSITE" id="PS51406"/>
    </source>
</evidence>
<proteinExistence type="predicted"/>
<reference evidence="3" key="2">
    <citation type="submission" date="2023-04" db="EMBL/GenBank/DDBJ databases">
        <authorList>
            <person name="Bu L."/>
            <person name="Lu L."/>
            <person name="Laidemitt M.R."/>
            <person name="Zhang S.M."/>
            <person name="Mutuku M."/>
            <person name="Mkoji G."/>
            <person name="Steinauer M."/>
            <person name="Loker E.S."/>
        </authorList>
    </citation>
    <scope>NUCLEOTIDE SEQUENCE</scope>
    <source>
        <strain evidence="3">KasaAsao</strain>
        <tissue evidence="3">Whole Snail</tissue>
    </source>
</reference>
<dbReference type="AlphaFoldDB" id="A0AAD8BWR4"/>
<dbReference type="SMART" id="SM00186">
    <property type="entry name" value="FBG"/>
    <property type="match status" value="1"/>
</dbReference>
<name>A0AAD8BWR4_BIOPF</name>
<dbReference type="GO" id="GO:0005615">
    <property type="term" value="C:extracellular space"/>
    <property type="evidence" value="ECO:0007669"/>
    <property type="project" value="TreeGrafter"/>
</dbReference>
<accession>A0AAD8BWR4</accession>
<dbReference type="EMBL" id="JASAOG010000029">
    <property type="protein sequence ID" value="KAK0061492.1"/>
    <property type="molecule type" value="Genomic_DNA"/>
</dbReference>
<evidence type="ECO:0000313" key="3">
    <source>
        <dbReference type="EMBL" id="KAK0061492.1"/>
    </source>
</evidence>
<dbReference type="PANTHER" id="PTHR19143:SF458">
    <property type="entry name" value="FIBRINOGEN C-TERMINAL DOMAIN-CONTAINING PROTEIN-RELATED"/>
    <property type="match status" value="1"/>
</dbReference>
<reference evidence="3" key="1">
    <citation type="journal article" date="2023" name="PLoS Negl. Trop. Dis.">
        <title>A genome sequence for Biomphalaria pfeifferi, the major vector snail for the human-infecting parasite Schistosoma mansoni.</title>
        <authorList>
            <person name="Bu L."/>
            <person name="Lu L."/>
            <person name="Laidemitt M.R."/>
            <person name="Zhang S.M."/>
            <person name="Mutuku M."/>
            <person name="Mkoji G."/>
            <person name="Steinauer M."/>
            <person name="Loker E.S."/>
        </authorList>
    </citation>
    <scope>NUCLEOTIDE SEQUENCE</scope>
    <source>
        <strain evidence="3">KasaAsao</strain>
    </source>
</reference>
<dbReference type="InterPro" id="IPR014716">
    <property type="entry name" value="Fibrinogen_a/b/g_C_1"/>
</dbReference>
<dbReference type="PANTHER" id="PTHR19143">
    <property type="entry name" value="FIBRINOGEN/TENASCIN/ANGIOPOEITIN"/>
    <property type="match status" value="1"/>
</dbReference>
<protein>
    <submittedName>
        <fullName evidence="3">BpFREP20.2</fullName>
    </submittedName>
</protein>
<dbReference type="InterPro" id="IPR036056">
    <property type="entry name" value="Fibrinogen-like_C"/>
</dbReference>